<evidence type="ECO:0000313" key="3">
    <source>
        <dbReference type="EMBL" id="EUJ25549.1"/>
    </source>
</evidence>
<comment type="caution">
    <text evidence="3">The sequence shown here is derived from an EMBL/GenBank/DDBJ whole genome shotgun (WGS) entry which is preliminary data.</text>
</comment>
<dbReference type="Pfam" id="PF00534">
    <property type="entry name" value="Glycos_transf_1"/>
    <property type="match status" value="1"/>
</dbReference>
<dbReference type="GO" id="GO:0016758">
    <property type="term" value="F:hexosyltransferase activity"/>
    <property type="evidence" value="ECO:0007669"/>
    <property type="project" value="TreeGrafter"/>
</dbReference>
<evidence type="ECO:0000259" key="2">
    <source>
        <dbReference type="Pfam" id="PF13579"/>
    </source>
</evidence>
<dbReference type="Proteomes" id="UP000019254">
    <property type="component" value="Unassembled WGS sequence"/>
</dbReference>
<dbReference type="PANTHER" id="PTHR45947">
    <property type="entry name" value="SULFOQUINOVOSYL TRANSFERASE SQD2"/>
    <property type="match status" value="1"/>
</dbReference>
<dbReference type="STRING" id="1265820.PCORN_16928"/>
<name>W7BEJ2_9LIST</name>
<dbReference type="InterPro" id="IPR028098">
    <property type="entry name" value="Glyco_trans_4-like_N"/>
</dbReference>
<dbReference type="CDD" id="cd03794">
    <property type="entry name" value="GT4_WbuB-like"/>
    <property type="match status" value="1"/>
</dbReference>
<protein>
    <submittedName>
        <fullName evidence="3">Putative polysaccharide biosynthesis protein</fullName>
    </submittedName>
</protein>
<dbReference type="InterPro" id="IPR001296">
    <property type="entry name" value="Glyco_trans_1"/>
</dbReference>
<organism evidence="3 4">
    <name type="scientific">Listeria cornellensis FSL F6-0969</name>
    <dbReference type="NCBI Taxonomy" id="1265820"/>
    <lineage>
        <taxon>Bacteria</taxon>
        <taxon>Bacillati</taxon>
        <taxon>Bacillota</taxon>
        <taxon>Bacilli</taxon>
        <taxon>Bacillales</taxon>
        <taxon>Listeriaceae</taxon>
        <taxon>Listeria</taxon>
    </lineage>
</organism>
<proteinExistence type="predicted"/>
<dbReference type="Pfam" id="PF13579">
    <property type="entry name" value="Glyco_trans_4_4"/>
    <property type="match status" value="1"/>
</dbReference>
<dbReference type="PATRIC" id="fig|1265820.5.peg.3349"/>
<accession>W7BEJ2</accession>
<keyword evidence="4" id="KW-1185">Reference proteome</keyword>
<feature type="domain" description="Glycosyltransferase subfamily 4-like N-terminal" evidence="2">
    <location>
        <begin position="10"/>
        <end position="148"/>
    </location>
</feature>
<dbReference type="AlphaFoldDB" id="W7BEJ2"/>
<dbReference type="SUPFAM" id="SSF53756">
    <property type="entry name" value="UDP-Glycosyltransferase/glycogen phosphorylase"/>
    <property type="match status" value="1"/>
</dbReference>
<feature type="domain" description="Glycosyl transferase family 1" evidence="1">
    <location>
        <begin position="171"/>
        <end position="293"/>
    </location>
</feature>
<dbReference type="EMBL" id="AODE01000039">
    <property type="protein sequence ID" value="EUJ25549.1"/>
    <property type="molecule type" value="Genomic_DNA"/>
</dbReference>
<evidence type="ECO:0000259" key="1">
    <source>
        <dbReference type="Pfam" id="PF00534"/>
    </source>
</evidence>
<sequence>MITGTGKSEQTEEGVQVLSTATNYSQKMSKGRRILAFGHFMLGSFWKGLTRKKIDIIYATSTPLTVGLVGLLLSKVKRIPFVFEVRDVWPDVPVKLGYITNPLLIRALTLIEKMIYNGASEIIALSPAMKARIVSKGIGAEKITVIENMANSEWVAAIEARPPEDEALQQWMKNRFVIVHPGTMGEVNGLQHLLTVASDMKAFASIGFLLIGEGSEKAALEQQVETLQLENVKIIGNMPKENLFSLMKQCDMGAMSVKNERILWDNSANKFFDFLAVGLPVVLNYQGWQHTILQDSGAGRGFLYHDRVGYCQFLQNMVRDEQSYKNSRLASKRLSERYDVQLLAGRASCLLEQILERKK</sequence>
<gene>
    <name evidence="3" type="ORF">PCORN_16928</name>
</gene>
<dbReference type="Gene3D" id="3.40.50.2000">
    <property type="entry name" value="Glycogen Phosphorylase B"/>
    <property type="match status" value="2"/>
</dbReference>
<reference evidence="3 4" key="1">
    <citation type="journal article" date="2014" name="Int. J. Syst. Evol. Microbiol.">
        <title>Listeria floridensis sp. nov., Listeria aquatica sp. nov., Listeria cornellensis sp. nov., Listeria riparia sp. nov. and Listeria grandensis sp. nov., from agricultural and natural environments.</title>
        <authorList>
            <person name="den Bakker H.C."/>
            <person name="Warchocki S."/>
            <person name="Wright E.M."/>
            <person name="Allred A.F."/>
            <person name="Ahlstrom C."/>
            <person name="Manuel C.S."/>
            <person name="Stasiewicz M.J."/>
            <person name="Burrell A."/>
            <person name="Roof S."/>
            <person name="Strawn L."/>
            <person name="Fortes E.D."/>
            <person name="Nightingale K.K."/>
            <person name="Kephart D."/>
            <person name="Wiedmann M."/>
        </authorList>
    </citation>
    <scope>NUCLEOTIDE SEQUENCE [LARGE SCALE GENOMIC DNA]</scope>
    <source>
        <strain evidence="4">FSL F6-969</strain>
    </source>
</reference>
<dbReference type="InterPro" id="IPR050194">
    <property type="entry name" value="Glycosyltransferase_grp1"/>
</dbReference>
<dbReference type="PANTHER" id="PTHR45947:SF3">
    <property type="entry name" value="SULFOQUINOVOSYL TRANSFERASE SQD2"/>
    <property type="match status" value="1"/>
</dbReference>
<evidence type="ECO:0000313" key="4">
    <source>
        <dbReference type="Proteomes" id="UP000019254"/>
    </source>
</evidence>